<reference evidence="2" key="1">
    <citation type="submission" date="2016-10" db="EMBL/GenBank/DDBJ databases">
        <authorList>
            <person name="Varghese N."/>
            <person name="Submissions S."/>
        </authorList>
    </citation>
    <scope>NUCLEOTIDE SEQUENCE [LARGE SCALE GENOMIC DNA]</scope>
    <source>
        <strain evidence="2">DSM 44654</strain>
    </source>
</reference>
<keyword evidence="2" id="KW-1185">Reference proteome</keyword>
<accession>A0A1H5QKX0</accession>
<protein>
    <submittedName>
        <fullName evidence="1">Uncharacterized protein</fullName>
    </submittedName>
</protein>
<dbReference type="OrthoDB" id="9762169at2"/>
<proteinExistence type="predicted"/>
<organism evidence="1 2">
    <name type="scientific">Amycolatopsis pretoriensis</name>
    <dbReference type="NCBI Taxonomy" id="218821"/>
    <lineage>
        <taxon>Bacteria</taxon>
        <taxon>Bacillati</taxon>
        <taxon>Actinomycetota</taxon>
        <taxon>Actinomycetes</taxon>
        <taxon>Pseudonocardiales</taxon>
        <taxon>Pseudonocardiaceae</taxon>
        <taxon>Amycolatopsis</taxon>
    </lineage>
</organism>
<name>A0A1H5QKX0_9PSEU</name>
<evidence type="ECO:0000313" key="2">
    <source>
        <dbReference type="Proteomes" id="UP000198878"/>
    </source>
</evidence>
<dbReference type="Proteomes" id="UP000198878">
    <property type="component" value="Unassembled WGS sequence"/>
</dbReference>
<evidence type="ECO:0000313" key="1">
    <source>
        <dbReference type="EMBL" id="SEF26709.1"/>
    </source>
</evidence>
<dbReference type="Gene3D" id="3.30.70.1230">
    <property type="entry name" value="Nucleotide cyclase"/>
    <property type="match status" value="1"/>
</dbReference>
<dbReference type="AlphaFoldDB" id="A0A1H5QKX0"/>
<dbReference type="EMBL" id="FNUJ01000003">
    <property type="protein sequence ID" value="SEF26709.1"/>
    <property type="molecule type" value="Genomic_DNA"/>
</dbReference>
<sequence length="518" mass="55249">MLPAMHHAIFAVDMEKYGAAKRTTHDRAALREGLHDALKTAFAAAGFPWHALRCDDNGDGFCVFVPAEFPKALLVERVPFALVEAIRAYNVRHRRQARLRVRVALHAGEISDDAHGPQGPSIITASRLLEVQQLRDALTESRGVLVAITSAWFYREVVWHSTIVDPATFRRIRVKVKETEEDAWIARPDDPYPPAAPAGAARRSWRLRTTAAVVAVAVVGYVAGIAGGDGLTSQTASVVAAHPELVMGDPRTVRPCGLTDANALSRFGEVEISDDYGNFGRCDLLVHGPTADPDPVDVKIEFATGAADLATAVEPVGAVGVQRPPADPDGCTRILLLPDDDQVIVDAGASADPCGMADAAAGKALAVLGTGRLPRRDLPATSLVNEDACALLDTASVTAALGGGPVKQVAAFGSWACDWSYVGSRRLVKVIFDRTADGSGQSEEVPAQLEGFTSWTQPRGRGDDDCLVSIVYRAYVDSKQERTNELVLVDVENADEPPARLCAPARRLAATVAHRLAG</sequence>
<gene>
    <name evidence="1" type="ORF">SAMN05421837_103456</name>
</gene>
<dbReference type="STRING" id="218821.SAMN05421837_103456"/>
<dbReference type="InterPro" id="IPR029787">
    <property type="entry name" value="Nucleotide_cyclase"/>
</dbReference>
<dbReference type="RefSeq" id="WP_143050965.1">
    <property type="nucleotide sequence ID" value="NZ_FNUJ01000003.1"/>
</dbReference>